<dbReference type="Gene3D" id="3.40.50.620">
    <property type="entry name" value="HUPs"/>
    <property type="match status" value="1"/>
</dbReference>
<dbReference type="InterPro" id="IPR003848">
    <property type="entry name" value="DUF218"/>
</dbReference>
<organism evidence="3 4">
    <name type="scientific">Phyllobacterium sophorae</name>
    <dbReference type="NCBI Taxonomy" id="1520277"/>
    <lineage>
        <taxon>Bacteria</taxon>
        <taxon>Pseudomonadati</taxon>
        <taxon>Pseudomonadota</taxon>
        <taxon>Alphaproteobacteria</taxon>
        <taxon>Hyphomicrobiales</taxon>
        <taxon>Phyllobacteriaceae</taxon>
        <taxon>Phyllobacterium</taxon>
    </lineage>
</organism>
<dbReference type="OrthoDB" id="5405780at2"/>
<keyword evidence="1" id="KW-0812">Transmembrane</keyword>
<proteinExistence type="predicted"/>
<dbReference type="AlphaFoldDB" id="A0A2P7BM08"/>
<accession>A0A2P7BM08</accession>
<dbReference type="PANTHER" id="PTHR30336">
    <property type="entry name" value="INNER MEMBRANE PROTEIN, PROBABLE PERMEASE"/>
    <property type="match status" value="1"/>
</dbReference>
<keyword evidence="4" id="KW-1185">Reference proteome</keyword>
<feature type="transmembrane region" description="Helical" evidence="1">
    <location>
        <begin position="25"/>
        <end position="51"/>
    </location>
</feature>
<evidence type="ECO:0000313" key="3">
    <source>
        <dbReference type="EMBL" id="PSH67503.1"/>
    </source>
</evidence>
<dbReference type="GO" id="GO:0000270">
    <property type="term" value="P:peptidoglycan metabolic process"/>
    <property type="evidence" value="ECO:0007669"/>
    <property type="project" value="TreeGrafter"/>
</dbReference>
<dbReference type="GO" id="GO:0005886">
    <property type="term" value="C:plasma membrane"/>
    <property type="evidence" value="ECO:0007669"/>
    <property type="project" value="TreeGrafter"/>
</dbReference>
<gene>
    <name evidence="3" type="ORF">CU103_03940</name>
</gene>
<evidence type="ECO:0000259" key="2">
    <source>
        <dbReference type="Pfam" id="PF02698"/>
    </source>
</evidence>
<keyword evidence="1" id="KW-1133">Transmembrane helix</keyword>
<reference evidence="4" key="1">
    <citation type="submission" date="2017-11" db="EMBL/GenBank/DDBJ databases">
        <authorList>
            <person name="Kuznetsova I."/>
            <person name="Sazanova A."/>
            <person name="Chirak E."/>
            <person name="Safronova V."/>
            <person name="Willems A."/>
        </authorList>
    </citation>
    <scope>NUCLEOTIDE SEQUENCE [LARGE SCALE GENOMIC DNA]</scope>
    <source>
        <strain evidence="4">CCBAU 03422</strain>
    </source>
</reference>
<name>A0A2P7BM08_9HYPH</name>
<protein>
    <recommendedName>
        <fullName evidence="2">DUF218 domain-containing protein</fullName>
    </recommendedName>
</protein>
<keyword evidence="1" id="KW-0472">Membrane</keyword>
<evidence type="ECO:0000313" key="4">
    <source>
        <dbReference type="Proteomes" id="UP000241764"/>
    </source>
</evidence>
<evidence type="ECO:0000256" key="1">
    <source>
        <dbReference type="SAM" id="Phobius"/>
    </source>
</evidence>
<comment type="caution">
    <text evidence="3">The sequence shown here is derived from an EMBL/GenBank/DDBJ whole genome shotgun (WGS) entry which is preliminary data.</text>
</comment>
<dbReference type="Pfam" id="PF02698">
    <property type="entry name" value="DUF218"/>
    <property type="match status" value="1"/>
</dbReference>
<sequence length="224" mass="24760">MSKARNFPVAALRKRRIPTLSAKSITAGLSLVSALMIASAILAPFLANLLLTVRDRVSKADVIVVLGGDGPARAEWGAELWLQGAAPRVLISGDGDCYWIRRAMVDRGVDANVITVECQSGTTWENALFSAPLLKHMNVRTAILVTSWYHSRRALASFAATSADIRWISVPVEPNKALWRMALRIDGIQLLKEYPKTVWYALRRHLGIDSTFVPPQFPSRELRA</sequence>
<dbReference type="InterPro" id="IPR051599">
    <property type="entry name" value="Cell_Envelope_Assoc"/>
</dbReference>
<dbReference type="EMBL" id="PGGM01000001">
    <property type="protein sequence ID" value="PSH67503.1"/>
    <property type="molecule type" value="Genomic_DNA"/>
</dbReference>
<dbReference type="InterPro" id="IPR014729">
    <property type="entry name" value="Rossmann-like_a/b/a_fold"/>
</dbReference>
<dbReference type="Proteomes" id="UP000241764">
    <property type="component" value="Unassembled WGS sequence"/>
</dbReference>
<dbReference type="CDD" id="cd06259">
    <property type="entry name" value="YdcF-like"/>
    <property type="match status" value="1"/>
</dbReference>
<dbReference type="PANTHER" id="PTHR30336:SF4">
    <property type="entry name" value="ENVELOPE BIOGENESIS FACTOR ELYC"/>
    <property type="match status" value="1"/>
</dbReference>
<feature type="domain" description="DUF218" evidence="2">
    <location>
        <begin position="61"/>
        <end position="194"/>
    </location>
</feature>
<dbReference type="GO" id="GO:0043164">
    <property type="term" value="P:Gram-negative-bacterium-type cell wall biogenesis"/>
    <property type="evidence" value="ECO:0007669"/>
    <property type="project" value="TreeGrafter"/>
</dbReference>